<name>A0A1F5SZU3_9BACT</name>
<dbReference type="Gene3D" id="1.10.3730.20">
    <property type="match status" value="1"/>
</dbReference>
<gene>
    <name evidence="3" type="ORF">A2478_02775</name>
</gene>
<dbReference type="GO" id="GO:0016020">
    <property type="term" value="C:membrane"/>
    <property type="evidence" value="ECO:0007669"/>
    <property type="project" value="InterPro"/>
</dbReference>
<feature type="transmembrane region" description="Helical" evidence="1">
    <location>
        <begin position="94"/>
        <end position="112"/>
    </location>
</feature>
<feature type="transmembrane region" description="Helical" evidence="1">
    <location>
        <begin position="6"/>
        <end position="25"/>
    </location>
</feature>
<dbReference type="Pfam" id="PF00892">
    <property type="entry name" value="EamA"/>
    <property type="match status" value="1"/>
</dbReference>
<dbReference type="STRING" id="1798002.A2478_02775"/>
<dbReference type="AlphaFoldDB" id="A0A1F5SZU3"/>
<evidence type="ECO:0000259" key="2">
    <source>
        <dbReference type="Pfam" id="PF00892"/>
    </source>
</evidence>
<protein>
    <recommendedName>
        <fullName evidence="2">EamA domain-containing protein</fullName>
    </recommendedName>
</protein>
<organism evidence="3 4">
    <name type="scientific">Candidatus Falkowbacteria bacterium RIFOXYC2_FULL_36_12</name>
    <dbReference type="NCBI Taxonomy" id="1798002"/>
    <lineage>
        <taxon>Bacteria</taxon>
        <taxon>Candidatus Falkowiibacteriota</taxon>
    </lineage>
</organism>
<feature type="transmembrane region" description="Helical" evidence="1">
    <location>
        <begin position="63"/>
        <end position="82"/>
    </location>
</feature>
<evidence type="ECO:0000313" key="4">
    <source>
        <dbReference type="Proteomes" id="UP000179001"/>
    </source>
</evidence>
<feature type="transmembrane region" description="Helical" evidence="1">
    <location>
        <begin position="146"/>
        <end position="166"/>
    </location>
</feature>
<feature type="transmembrane region" description="Helical" evidence="1">
    <location>
        <begin position="233"/>
        <end position="258"/>
    </location>
</feature>
<accession>A0A1F5SZU3</accession>
<feature type="transmembrane region" description="Helical" evidence="1">
    <location>
        <begin position="37"/>
        <end position="57"/>
    </location>
</feature>
<dbReference type="Proteomes" id="UP000179001">
    <property type="component" value="Unassembled WGS sequence"/>
</dbReference>
<dbReference type="SUPFAM" id="SSF103481">
    <property type="entry name" value="Multidrug resistance efflux transporter EmrE"/>
    <property type="match status" value="1"/>
</dbReference>
<evidence type="ECO:0000256" key="1">
    <source>
        <dbReference type="SAM" id="Phobius"/>
    </source>
</evidence>
<evidence type="ECO:0000313" key="3">
    <source>
        <dbReference type="EMBL" id="OGF32224.1"/>
    </source>
</evidence>
<dbReference type="EMBL" id="MFGJ01000006">
    <property type="protein sequence ID" value="OGF32224.1"/>
    <property type="molecule type" value="Genomic_DNA"/>
</dbReference>
<dbReference type="InterPro" id="IPR037185">
    <property type="entry name" value="EmrE-like"/>
</dbReference>
<proteinExistence type="predicted"/>
<reference evidence="3 4" key="1">
    <citation type="journal article" date="2016" name="Nat. Commun.">
        <title>Thousands of microbial genomes shed light on interconnected biogeochemical processes in an aquifer system.</title>
        <authorList>
            <person name="Anantharaman K."/>
            <person name="Brown C.T."/>
            <person name="Hug L.A."/>
            <person name="Sharon I."/>
            <person name="Castelle C.J."/>
            <person name="Probst A.J."/>
            <person name="Thomas B.C."/>
            <person name="Singh A."/>
            <person name="Wilkins M.J."/>
            <person name="Karaoz U."/>
            <person name="Brodie E.L."/>
            <person name="Williams K.H."/>
            <person name="Hubbard S.S."/>
            <person name="Banfield J.F."/>
        </authorList>
    </citation>
    <scope>NUCLEOTIDE SEQUENCE [LARGE SCALE GENOMIC DNA]</scope>
</reference>
<dbReference type="InterPro" id="IPR000620">
    <property type="entry name" value="EamA_dom"/>
</dbReference>
<keyword evidence="1" id="KW-0812">Transmembrane</keyword>
<feature type="transmembrane region" description="Helical" evidence="1">
    <location>
        <begin position="208"/>
        <end position="227"/>
    </location>
</feature>
<keyword evidence="1" id="KW-1133">Transmembrane helix</keyword>
<feature type="domain" description="EamA" evidence="2">
    <location>
        <begin position="2"/>
        <end position="134"/>
    </location>
</feature>
<sequence>MTWILYTLGAILLWTVVNVLDKHIISDDLKDPKLVTTLFGVQVYLLYIIFALINGSISAEWTVIVWSMISGLVYSSAIYYYYTVMQDQEVTRFVPLFALTPAFIAIVAYFMFGEKLDLIHYVAIFIIMVGAVVLTHEKKKKTKNGYMVLFLTMLTVLLFSTHTMIFDYTLNFAGVGPILFWFGIGGLILPLILYIFHHPHIKAKAKQGVSLLIVVITLSAIGMIFLIKALAIGSVVLITALIATKPLLVFLLATFLSFTHPKFIREKHSMPVLIQKGIGIVLIVIGGVMIVI</sequence>
<feature type="transmembrane region" description="Helical" evidence="1">
    <location>
        <begin position="270"/>
        <end position="291"/>
    </location>
</feature>
<keyword evidence="1" id="KW-0472">Membrane</keyword>
<feature type="transmembrane region" description="Helical" evidence="1">
    <location>
        <begin position="178"/>
        <end position="196"/>
    </location>
</feature>
<dbReference type="PANTHER" id="PTHR22911">
    <property type="entry name" value="ACYL-MALONYL CONDENSING ENZYME-RELATED"/>
    <property type="match status" value="1"/>
</dbReference>
<comment type="caution">
    <text evidence="3">The sequence shown here is derived from an EMBL/GenBank/DDBJ whole genome shotgun (WGS) entry which is preliminary data.</text>
</comment>
<dbReference type="PANTHER" id="PTHR22911:SF137">
    <property type="entry name" value="SOLUTE CARRIER FAMILY 35 MEMBER G2-RELATED"/>
    <property type="match status" value="1"/>
</dbReference>
<feature type="transmembrane region" description="Helical" evidence="1">
    <location>
        <begin position="118"/>
        <end position="134"/>
    </location>
</feature>